<dbReference type="Proteomes" id="UP000176645">
    <property type="component" value="Unassembled WGS sequence"/>
</dbReference>
<dbReference type="InterPro" id="IPR046487">
    <property type="entry name" value="DUF6580"/>
</dbReference>
<dbReference type="EMBL" id="MHCU01000006">
    <property type="protein sequence ID" value="OGY28265.1"/>
    <property type="molecule type" value="Genomic_DNA"/>
</dbReference>
<feature type="transmembrane region" description="Helical" evidence="1">
    <location>
        <begin position="140"/>
        <end position="159"/>
    </location>
</feature>
<dbReference type="AlphaFoldDB" id="A0A1G1WKJ7"/>
<organism evidence="2 3">
    <name type="scientific">Candidatus Woykebacteria bacterium RBG_19FT_COMBO_43_10</name>
    <dbReference type="NCBI Taxonomy" id="1802598"/>
    <lineage>
        <taxon>Bacteria</taxon>
        <taxon>Candidatus Woykeibacteriota</taxon>
    </lineage>
</organism>
<evidence type="ECO:0000313" key="2">
    <source>
        <dbReference type="EMBL" id="OGY28265.1"/>
    </source>
</evidence>
<name>A0A1G1WKJ7_9BACT</name>
<accession>A0A1G1WKJ7</accession>
<evidence type="ECO:0000256" key="1">
    <source>
        <dbReference type="SAM" id="Phobius"/>
    </source>
</evidence>
<keyword evidence="1" id="KW-0472">Membrane</keyword>
<gene>
    <name evidence="2" type="ORF">A2Z42_01825</name>
</gene>
<keyword evidence="1" id="KW-1133">Transmembrane helix</keyword>
<feature type="transmembrane region" description="Helical" evidence="1">
    <location>
        <begin position="66"/>
        <end position="87"/>
    </location>
</feature>
<reference evidence="2 3" key="1">
    <citation type="journal article" date="2016" name="Nat. Commun.">
        <title>Thousands of microbial genomes shed light on interconnected biogeochemical processes in an aquifer system.</title>
        <authorList>
            <person name="Anantharaman K."/>
            <person name="Brown C.T."/>
            <person name="Hug L.A."/>
            <person name="Sharon I."/>
            <person name="Castelle C.J."/>
            <person name="Probst A.J."/>
            <person name="Thomas B.C."/>
            <person name="Singh A."/>
            <person name="Wilkins M.J."/>
            <person name="Karaoz U."/>
            <person name="Brodie E.L."/>
            <person name="Williams K.H."/>
            <person name="Hubbard S.S."/>
            <person name="Banfield J.F."/>
        </authorList>
    </citation>
    <scope>NUCLEOTIDE SEQUENCE [LARGE SCALE GENOMIC DNA]</scope>
</reference>
<evidence type="ECO:0008006" key="4">
    <source>
        <dbReference type="Google" id="ProtNLM"/>
    </source>
</evidence>
<dbReference type="Pfam" id="PF20221">
    <property type="entry name" value="DUF6580"/>
    <property type="match status" value="1"/>
</dbReference>
<evidence type="ECO:0000313" key="3">
    <source>
        <dbReference type="Proteomes" id="UP000176645"/>
    </source>
</evidence>
<sequence>MNKHSGKLINPMLIIGLAVAARLLPHPPNFAPIAAMALFGGAYLSPRYAILVPLLALFLSDLFIGFYSPVVMISVYGSFVLTGALGIWLKKRRNPRNMVLAAVGSSLLFFLITNFAVWAAGAYARDPSGLLQSYVAGLPFLKNTLAGDLFYTISFFGGYELALKLVKKPVLVTAEK</sequence>
<feature type="transmembrane region" description="Helical" evidence="1">
    <location>
        <begin position="99"/>
        <end position="120"/>
    </location>
</feature>
<protein>
    <recommendedName>
        <fullName evidence="4">ECF transporter S component</fullName>
    </recommendedName>
</protein>
<proteinExistence type="predicted"/>
<keyword evidence="1" id="KW-0812">Transmembrane</keyword>
<comment type="caution">
    <text evidence="2">The sequence shown here is derived from an EMBL/GenBank/DDBJ whole genome shotgun (WGS) entry which is preliminary data.</text>
</comment>